<dbReference type="eggNOG" id="ENOG5030DN9">
    <property type="taxonomic scope" value="Bacteria"/>
</dbReference>
<keyword evidence="2" id="KW-1185">Reference proteome</keyword>
<sequence length="255" mass="28458">MSTPIYLPAWQRPHWQRSDEEIVLQYFVYGEFGSGRAPSQDYGSPGLPKEVSLSSHRQSDLASWDGNPLHGALGKLLERDDPQACALAKAAPQVLVLHGRFPDQPDTGYLRDTFGVLAALLDVGGMAIIDPQLLSVFSAESWRRRYLVKDGAPIRNHLLILRDDEQRPGRHWIHTRGMRAFGRPDLSLRQVPDAALDRAGLLVERLAQLQALGARLEDGQQVEVDGIAEGLTARLGGSFDDPRFNNRYVEFSWPD</sequence>
<organism evidence="1 2">
    <name type="scientific">Frateuria aurantia (strain ATCC 33424 / DSM 6220 / KCTC 2777 / LMG 1558 / NBRC 3245 / NCIMB 13370)</name>
    <name type="common">Acetobacter aurantius</name>
    <dbReference type="NCBI Taxonomy" id="767434"/>
    <lineage>
        <taxon>Bacteria</taxon>
        <taxon>Pseudomonadati</taxon>
        <taxon>Pseudomonadota</taxon>
        <taxon>Gammaproteobacteria</taxon>
        <taxon>Lysobacterales</taxon>
        <taxon>Rhodanobacteraceae</taxon>
        <taxon>Frateuria</taxon>
    </lineage>
</organism>
<dbReference type="AlphaFoldDB" id="H8L245"/>
<evidence type="ECO:0000313" key="2">
    <source>
        <dbReference type="Proteomes" id="UP000005234"/>
    </source>
</evidence>
<dbReference type="HOGENOM" id="CLU_1040793_0_0_6"/>
<dbReference type="STRING" id="767434.Fraau_3230"/>
<protein>
    <submittedName>
        <fullName evidence="1">Uncharacterized protein</fullName>
    </submittedName>
</protein>
<dbReference type="EMBL" id="CP003350">
    <property type="protein sequence ID" value="AFC87553.1"/>
    <property type="molecule type" value="Genomic_DNA"/>
</dbReference>
<reference evidence="1" key="1">
    <citation type="submission" date="2012-02" db="EMBL/GenBank/DDBJ databases">
        <title>The complete genome of Frateuria aurantia DSM 6220.</title>
        <authorList>
            <consortium name="US DOE Joint Genome Institute (JGI-PGF)"/>
            <person name="Lucas S."/>
            <person name="Copeland A."/>
            <person name="Lapidus A."/>
            <person name="Glavina del Rio T."/>
            <person name="Dalin E."/>
            <person name="Tice H."/>
            <person name="Bruce D."/>
            <person name="Goodwin L."/>
            <person name="Pitluck S."/>
            <person name="Peters L."/>
            <person name="Ovchinnikova G."/>
            <person name="Teshima H."/>
            <person name="Kyrpides N."/>
            <person name="Mavromatis K."/>
            <person name="Ivanova N."/>
            <person name="Brettin T."/>
            <person name="Detter J.C."/>
            <person name="Han C."/>
            <person name="Larimer F."/>
            <person name="Land M."/>
            <person name="Hauser L."/>
            <person name="Markowitz V."/>
            <person name="Cheng J.-F."/>
            <person name="Hugenholtz P."/>
            <person name="Woyke T."/>
            <person name="Wu D."/>
            <person name="Brambilla E."/>
            <person name="Klenk H.-P."/>
            <person name="Eisen J.A."/>
        </authorList>
    </citation>
    <scope>NUCLEOTIDE SEQUENCE</scope>
    <source>
        <strain evidence="1">DSM 6220</strain>
    </source>
</reference>
<proteinExistence type="predicted"/>
<gene>
    <name evidence="1" type="ordered locus">Fraau_3230</name>
</gene>
<name>H8L245_FRAAD</name>
<dbReference type="OrthoDB" id="8200265at2"/>
<accession>H8L245</accession>
<dbReference type="KEGG" id="fau:Fraau_3230"/>
<dbReference type="RefSeq" id="WP_014404555.1">
    <property type="nucleotide sequence ID" value="NC_017033.1"/>
</dbReference>
<dbReference type="Proteomes" id="UP000005234">
    <property type="component" value="Chromosome"/>
</dbReference>
<evidence type="ECO:0000313" key="1">
    <source>
        <dbReference type="EMBL" id="AFC87553.1"/>
    </source>
</evidence>